<comment type="function">
    <text evidence="5">Required for morphogenesis and for the elongation of the flagellar filament by facilitating polymerization of the flagellin monomers at the tip of growing filament. Forms a capping structure, which prevents flagellin subunits (transported through the central channel of the flagellum) from leaking out without polymerization at the distal end.</text>
</comment>
<evidence type="ECO:0000256" key="4">
    <source>
        <dbReference type="ARBA" id="ARBA00023143"/>
    </source>
</evidence>
<feature type="domain" description="Flagellar hook-associated protein 2 N-terminal" evidence="6">
    <location>
        <begin position="13"/>
        <end position="111"/>
    </location>
</feature>
<proteinExistence type="inferred from homology"/>
<keyword evidence="8" id="KW-0966">Cell projection</keyword>
<dbReference type="InterPro" id="IPR010810">
    <property type="entry name" value="Flagellin_hook_IN_motif"/>
</dbReference>
<dbReference type="OrthoDB" id="9810816at2"/>
<reference evidence="8 9" key="1">
    <citation type="submission" date="2014-07" db="EMBL/GenBank/DDBJ databases">
        <authorList>
            <person name="Lee K."/>
            <person name="Lim J.Y."/>
            <person name="Hwang I."/>
        </authorList>
    </citation>
    <scope>NUCLEOTIDE SEQUENCE [LARGE SCALE GENOMIC DNA]</scope>
    <source>
        <strain evidence="8 9">KL28</strain>
    </source>
</reference>
<dbReference type="PANTHER" id="PTHR30288">
    <property type="entry name" value="FLAGELLAR CAP/ASSEMBLY PROTEIN FLID"/>
    <property type="match status" value="1"/>
</dbReference>
<organism evidence="8 9">
    <name type="scientific">Pseudomonas alkylphenolica</name>
    <dbReference type="NCBI Taxonomy" id="237609"/>
    <lineage>
        <taxon>Bacteria</taxon>
        <taxon>Pseudomonadati</taxon>
        <taxon>Pseudomonadota</taxon>
        <taxon>Gammaproteobacteria</taxon>
        <taxon>Pseudomonadales</taxon>
        <taxon>Pseudomonadaceae</taxon>
        <taxon>Pseudomonas</taxon>
    </lineage>
</organism>
<dbReference type="GO" id="GO:0009424">
    <property type="term" value="C:bacterial-type flagellum hook"/>
    <property type="evidence" value="ECO:0007669"/>
    <property type="project" value="UniProtKB-UniRule"/>
</dbReference>
<accession>A0A077FEJ0</accession>
<dbReference type="EMBL" id="CP009048">
    <property type="protein sequence ID" value="AIL62915.1"/>
    <property type="molecule type" value="Genomic_DNA"/>
</dbReference>
<dbReference type="Pfam" id="PF02465">
    <property type="entry name" value="FliD_N"/>
    <property type="match status" value="1"/>
</dbReference>
<evidence type="ECO:0000256" key="5">
    <source>
        <dbReference type="RuleBase" id="RU362066"/>
    </source>
</evidence>
<dbReference type="Pfam" id="PF07196">
    <property type="entry name" value="Flagellin_IN"/>
    <property type="match status" value="1"/>
</dbReference>
<evidence type="ECO:0000313" key="8">
    <source>
        <dbReference type="EMBL" id="AIL62915.1"/>
    </source>
</evidence>
<dbReference type="KEGG" id="palk:PSAKL28_37630"/>
<evidence type="ECO:0000259" key="7">
    <source>
        <dbReference type="Pfam" id="PF07195"/>
    </source>
</evidence>
<comment type="subcellular location">
    <subcellularLocation>
        <location evidence="5">Secreted</location>
    </subcellularLocation>
    <subcellularLocation>
        <location evidence="5">Bacterial flagellum</location>
    </subcellularLocation>
</comment>
<name>A0A077FEJ0_9PSED</name>
<dbReference type="Pfam" id="PF07195">
    <property type="entry name" value="FliD_C"/>
    <property type="match status" value="1"/>
</dbReference>
<dbReference type="HOGENOM" id="CLU_015182_5_0_6"/>
<evidence type="ECO:0000256" key="3">
    <source>
        <dbReference type="ARBA" id="ARBA00023054"/>
    </source>
</evidence>
<evidence type="ECO:0000259" key="6">
    <source>
        <dbReference type="Pfam" id="PF02465"/>
    </source>
</evidence>
<dbReference type="PANTHER" id="PTHR30288:SF0">
    <property type="entry name" value="FLAGELLAR HOOK-ASSOCIATED PROTEIN 2"/>
    <property type="match status" value="1"/>
</dbReference>
<evidence type="ECO:0000313" key="9">
    <source>
        <dbReference type="Proteomes" id="UP000028931"/>
    </source>
</evidence>
<dbReference type="InterPro" id="IPR010809">
    <property type="entry name" value="FliD_C"/>
</dbReference>
<keyword evidence="8" id="KW-0969">Cilium</keyword>
<dbReference type="GO" id="GO:0007155">
    <property type="term" value="P:cell adhesion"/>
    <property type="evidence" value="ECO:0007669"/>
    <property type="project" value="InterPro"/>
</dbReference>
<dbReference type="InterPro" id="IPR003481">
    <property type="entry name" value="FliD_N"/>
</dbReference>
<evidence type="ECO:0000256" key="1">
    <source>
        <dbReference type="ARBA" id="ARBA00009764"/>
    </source>
</evidence>
<dbReference type="InterPro" id="IPR040026">
    <property type="entry name" value="FliD"/>
</dbReference>
<dbReference type="Proteomes" id="UP000028931">
    <property type="component" value="Chromosome"/>
</dbReference>
<dbReference type="GO" id="GO:0005576">
    <property type="term" value="C:extracellular region"/>
    <property type="evidence" value="ECO:0007669"/>
    <property type="project" value="UniProtKB-SubCell"/>
</dbReference>
<protein>
    <recommendedName>
        <fullName evidence="5">Flagellar hook-associated protein 2</fullName>
        <shortName evidence="5">HAP2</shortName>
    </recommendedName>
    <alternativeName>
        <fullName evidence="5">Flagellar cap protein</fullName>
    </alternativeName>
</protein>
<keyword evidence="4 5" id="KW-0975">Bacterial flagellum</keyword>
<gene>
    <name evidence="8" type="ORF">PSAKL28_37630</name>
</gene>
<keyword evidence="3" id="KW-0175">Coiled coil</keyword>
<dbReference type="GO" id="GO:0071973">
    <property type="term" value="P:bacterial-type flagellum-dependent cell motility"/>
    <property type="evidence" value="ECO:0007669"/>
    <property type="project" value="TreeGrafter"/>
</dbReference>
<comment type="similarity">
    <text evidence="1 5">Belongs to the FliD family.</text>
</comment>
<dbReference type="AlphaFoldDB" id="A0A077FEJ0"/>
<dbReference type="RefSeq" id="WP_038613375.1">
    <property type="nucleotide sequence ID" value="NZ_CP009048.1"/>
</dbReference>
<comment type="subunit">
    <text evidence="2 5">Homopentamer.</text>
</comment>
<feature type="domain" description="Flagellar hook-associated protein 2 C-terminal" evidence="7">
    <location>
        <begin position="220"/>
        <end position="442"/>
    </location>
</feature>
<dbReference type="GO" id="GO:0009421">
    <property type="term" value="C:bacterial-type flagellum filament cap"/>
    <property type="evidence" value="ECO:0007669"/>
    <property type="project" value="InterPro"/>
</dbReference>
<sequence>MASPITASIGTGSGMDIGAIVKVLVDSDTAAKSSQIKRQTANNSAMISGVASLKSALSTYQAALKKLNDKDAPAFLAFAATSSNDKAVTAIADNSAVAGTYQVEVLKLATSSRVASKTFAGSDAPISPGTLEITQNGKVYKVEVGANATLQTVRDSINSTLSKDGISANIINDGGKSRLVFGSTTTGELSDISVGGIPELAINNTVVMAGDAAGRIGELAGNAEVMIDGMTITSKSNKLDKTVSGLTLELKAQGEKSTVTVGLNSDGLKKDVQSFVDAYNALVQTVNGLTAVSKDAEGNTVLGSLTGDPTSRSLLAAIRSELAVAQTGGGLTSLSQLGINTAKDGTLEFNDTKFKAALNDKKLGGEVQKLFTQEDGVIARMNKAIEPFLQSGGSLDKRNDALNRSQRYLASQQEALDFRIESLTNSLTKKYIAMDVAVGKLKSQAAGITSLFEAMNAQAKK</sequence>
<keyword evidence="5" id="KW-0964">Secreted</keyword>
<evidence type="ECO:0000256" key="2">
    <source>
        <dbReference type="ARBA" id="ARBA00011255"/>
    </source>
</evidence>
<dbReference type="eggNOG" id="COG1345">
    <property type="taxonomic scope" value="Bacteria"/>
</dbReference>
<keyword evidence="8" id="KW-0282">Flagellum</keyword>